<dbReference type="RefSeq" id="WP_154545697.1">
    <property type="nucleotide sequence ID" value="NZ_VULO01000010.1"/>
</dbReference>
<dbReference type="InterPro" id="IPR043472">
    <property type="entry name" value="Macro_dom-like"/>
</dbReference>
<dbReference type="Pfam" id="PF01661">
    <property type="entry name" value="Macro"/>
    <property type="match status" value="1"/>
</dbReference>
<comment type="caution">
    <text evidence="2">The sequence shown here is derived from an EMBL/GenBank/DDBJ whole genome shotgun (WGS) entry which is preliminary data.</text>
</comment>
<dbReference type="SUPFAM" id="SSF52949">
    <property type="entry name" value="Macro domain-like"/>
    <property type="match status" value="1"/>
</dbReference>
<proteinExistence type="predicted"/>
<dbReference type="Gene3D" id="3.40.220.10">
    <property type="entry name" value="Leucine Aminopeptidase, subunit E, domain 1"/>
    <property type="match status" value="1"/>
</dbReference>
<dbReference type="PANTHER" id="PTHR11106">
    <property type="entry name" value="GANGLIOSIDE INDUCED DIFFERENTIATION ASSOCIATED PROTEIN 2-RELATED"/>
    <property type="match status" value="1"/>
</dbReference>
<evidence type="ECO:0000313" key="2">
    <source>
        <dbReference type="EMBL" id="MSS84929.1"/>
    </source>
</evidence>
<dbReference type="PANTHER" id="PTHR11106:SF27">
    <property type="entry name" value="MACRO DOMAIN-CONTAINING PROTEIN"/>
    <property type="match status" value="1"/>
</dbReference>
<dbReference type="InterPro" id="IPR002589">
    <property type="entry name" value="Macro_dom"/>
</dbReference>
<evidence type="ECO:0000259" key="1">
    <source>
        <dbReference type="PROSITE" id="PS51154"/>
    </source>
</evidence>
<accession>A0A6N7VT25</accession>
<dbReference type="Proteomes" id="UP000470875">
    <property type="component" value="Unassembled WGS sequence"/>
</dbReference>
<dbReference type="EMBL" id="VULO01000010">
    <property type="protein sequence ID" value="MSS84929.1"/>
    <property type="molecule type" value="Genomic_DNA"/>
</dbReference>
<dbReference type="PROSITE" id="PS51154">
    <property type="entry name" value="MACRO"/>
    <property type="match status" value="1"/>
</dbReference>
<sequence length="170" mass="18403">MMVISVVNGDITRQKVDAVVNAASPQMRGGGGVDGAIHRAAGPELLRECIERFPHGLATGEAGWTQAYRLDARYIIHTPGPNYGAGQTDPQLLRSSYGNSLKVADDLGVKSIAFPLISAGIYRWPLEDAMRIAVDVLTHADTRVEDMRIVVLSDDYASRLRLLISQASQS</sequence>
<evidence type="ECO:0000313" key="3">
    <source>
        <dbReference type="Proteomes" id="UP000470875"/>
    </source>
</evidence>
<organism evidence="2 3">
    <name type="scientific">Scrofimicrobium canadense</name>
    <dbReference type="NCBI Taxonomy" id="2652290"/>
    <lineage>
        <taxon>Bacteria</taxon>
        <taxon>Bacillati</taxon>
        <taxon>Actinomycetota</taxon>
        <taxon>Actinomycetes</taxon>
        <taxon>Actinomycetales</taxon>
        <taxon>Actinomycetaceae</taxon>
        <taxon>Scrofimicrobium</taxon>
    </lineage>
</organism>
<gene>
    <name evidence="2" type="ORF">FYJ24_09165</name>
</gene>
<dbReference type="SMART" id="SM00506">
    <property type="entry name" value="A1pp"/>
    <property type="match status" value="1"/>
</dbReference>
<dbReference type="NCBIfam" id="NF001664">
    <property type="entry name" value="PRK00431.1-6"/>
    <property type="match status" value="1"/>
</dbReference>
<reference evidence="2 3" key="1">
    <citation type="submission" date="2019-08" db="EMBL/GenBank/DDBJ databases">
        <title>In-depth cultivation of the pig gut microbiome towards novel bacterial diversity and tailored functional studies.</title>
        <authorList>
            <person name="Wylensek D."/>
            <person name="Hitch T.C.A."/>
            <person name="Clavel T."/>
        </authorList>
    </citation>
    <scope>NUCLEOTIDE SEQUENCE [LARGE SCALE GENOMIC DNA]</scope>
    <source>
        <strain evidence="2 3">WB03_NA08</strain>
    </source>
</reference>
<keyword evidence="3" id="KW-1185">Reference proteome</keyword>
<protein>
    <submittedName>
        <fullName evidence="2">O-acetyl-ADP-ribose deacetylase</fullName>
    </submittedName>
</protein>
<feature type="domain" description="Macro" evidence="1">
    <location>
        <begin position="1"/>
        <end position="168"/>
    </location>
</feature>
<name>A0A6N7VT25_9ACTO</name>
<dbReference type="AlphaFoldDB" id="A0A6N7VT25"/>